<protein>
    <submittedName>
        <fullName evidence="2">Alpha/beta fold hydrolase</fullName>
    </submittedName>
</protein>
<gene>
    <name evidence="2" type="ORF">E4K65_04420</name>
</gene>
<feature type="domain" description="AB hydrolase-1" evidence="1">
    <location>
        <begin position="38"/>
        <end position="264"/>
    </location>
</feature>
<name>A0A4Y9M8G5_9BRAD</name>
<accession>A0A4Y9M8G5</accession>
<dbReference type="EMBL" id="SPQT01000001">
    <property type="protein sequence ID" value="TFV51315.1"/>
    <property type="molecule type" value="Genomic_DNA"/>
</dbReference>
<reference evidence="2 3" key="1">
    <citation type="submission" date="2019-03" db="EMBL/GenBank/DDBJ databases">
        <title>Bradyrhizobium diversity isolated from nodules of Chamaecrista fasciculata.</title>
        <authorList>
            <person name="Klepa M.S."/>
            <person name="Urquiaga M.O."/>
            <person name="Hungria M."/>
            <person name="Delamuta J.R."/>
        </authorList>
    </citation>
    <scope>NUCLEOTIDE SEQUENCE [LARGE SCALE GENOMIC DNA]</scope>
    <source>
        <strain evidence="2 3">CNPSo 3448</strain>
    </source>
</reference>
<sequence length="282" mass="32161">MARFDKAVGRYVYLTVEGVDYRVYFEESGSGIPLLLQHTAGVDARQWRFFLEDEEITRNFRLIAYDLPFHGKSLPPSSERWWEQEYRLTESFLKEFILRLSAALELDRPVFLGVSLGGYIATDLALTHADAFRAIIGCEVSAELHGLDNPLFLHPQISDAAKAAQMYDAMGPESPEACKRESTWLFSQAAPPVMLGDLYYVCNEHDLTETAHKIRTDRTPLYLLNGEYDFVMPPSHGKALSDRIKGARFSSMAGLGHFPMIENPPLFRRHVMPILEEIRRLF</sequence>
<dbReference type="SUPFAM" id="SSF53474">
    <property type="entry name" value="alpha/beta-Hydrolases"/>
    <property type="match status" value="1"/>
</dbReference>
<evidence type="ECO:0000313" key="2">
    <source>
        <dbReference type="EMBL" id="TFV51315.1"/>
    </source>
</evidence>
<comment type="caution">
    <text evidence="2">The sequence shown here is derived from an EMBL/GenBank/DDBJ whole genome shotgun (WGS) entry which is preliminary data.</text>
</comment>
<evidence type="ECO:0000259" key="1">
    <source>
        <dbReference type="Pfam" id="PF12697"/>
    </source>
</evidence>
<dbReference type="PANTHER" id="PTHR43194:SF2">
    <property type="entry name" value="PEROXISOMAL MEMBRANE PROTEIN LPX1"/>
    <property type="match status" value="1"/>
</dbReference>
<dbReference type="GO" id="GO:0016787">
    <property type="term" value="F:hydrolase activity"/>
    <property type="evidence" value="ECO:0007669"/>
    <property type="project" value="UniProtKB-KW"/>
</dbReference>
<keyword evidence="2" id="KW-0378">Hydrolase</keyword>
<dbReference type="PANTHER" id="PTHR43194">
    <property type="entry name" value="HYDROLASE ALPHA/BETA FOLD FAMILY"/>
    <property type="match status" value="1"/>
</dbReference>
<dbReference type="InterPro" id="IPR000073">
    <property type="entry name" value="AB_hydrolase_1"/>
</dbReference>
<dbReference type="AlphaFoldDB" id="A0A4Y9M8G5"/>
<proteinExistence type="predicted"/>
<dbReference type="RefSeq" id="WP_135173057.1">
    <property type="nucleotide sequence ID" value="NZ_SPQT01000001.1"/>
</dbReference>
<dbReference type="InterPro" id="IPR050228">
    <property type="entry name" value="Carboxylesterase_BioH"/>
</dbReference>
<dbReference type="OrthoDB" id="9804723at2"/>
<keyword evidence="3" id="KW-1185">Reference proteome</keyword>
<organism evidence="2 3">
    <name type="scientific">Bradyrhizobium niftali</name>
    <dbReference type="NCBI Taxonomy" id="2560055"/>
    <lineage>
        <taxon>Bacteria</taxon>
        <taxon>Pseudomonadati</taxon>
        <taxon>Pseudomonadota</taxon>
        <taxon>Alphaproteobacteria</taxon>
        <taxon>Hyphomicrobiales</taxon>
        <taxon>Nitrobacteraceae</taxon>
        <taxon>Bradyrhizobium</taxon>
    </lineage>
</organism>
<dbReference type="Gene3D" id="3.40.50.1820">
    <property type="entry name" value="alpha/beta hydrolase"/>
    <property type="match status" value="1"/>
</dbReference>
<dbReference type="InterPro" id="IPR029058">
    <property type="entry name" value="AB_hydrolase_fold"/>
</dbReference>
<evidence type="ECO:0000313" key="3">
    <source>
        <dbReference type="Proteomes" id="UP000297966"/>
    </source>
</evidence>
<dbReference type="Proteomes" id="UP000297966">
    <property type="component" value="Unassembled WGS sequence"/>
</dbReference>
<dbReference type="Pfam" id="PF12697">
    <property type="entry name" value="Abhydrolase_6"/>
    <property type="match status" value="1"/>
</dbReference>